<accession>A0ABM8I1D4</accession>
<evidence type="ECO:0000313" key="2">
    <source>
        <dbReference type="EMBL" id="BDZ76310.1"/>
    </source>
</evidence>
<organism evidence="2 3">
    <name type="scientific">Claveliimonas bilis</name>
    <dbReference type="NCBI Taxonomy" id="3028070"/>
    <lineage>
        <taxon>Bacteria</taxon>
        <taxon>Bacillati</taxon>
        <taxon>Bacillota</taxon>
        <taxon>Clostridia</taxon>
        <taxon>Lachnospirales</taxon>
        <taxon>Lachnospiraceae</taxon>
        <taxon>Claveliimonas</taxon>
    </lineage>
</organism>
<protein>
    <recommendedName>
        <fullName evidence="1">FRG domain-containing protein</fullName>
    </recommendedName>
</protein>
<proteinExistence type="predicted"/>
<name>A0ABM8I1D4_9FIRM</name>
<dbReference type="InterPro" id="IPR014966">
    <property type="entry name" value="FRG-dom"/>
</dbReference>
<evidence type="ECO:0000313" key="3">
    <source>
        <dbReference type="Proteomes" id="UP001305815"/>
    </source>
</evidence>
<dbReference type="RefSeq" id="WP_316266146.1">
    <property type="nucleotide sequence ID" value="NZ_AP027742.1"/>
</dbReference>
<dbReference type="Proteomes" id="UP001305815">
    <property type="component" value="Chromosome"/>
</dbReference>
<sequence>MIKYFYADSLKAYFECIREIEEVVIGRKNVSGNYFSVEKPPILWYRGLSHVTHSLTPSLYRGKENGKGTEKYSSLHNAEEIRTQHYIAKNYHYFNLKPSSRIEWLEVMQHHGMKTRVLDWSESSVHSLIFALGAFFELIDCIANDKQTSMPCVWVMDPGGLNKEIFKEIANEITAEHPLFWTLDLKYREKKRINNILNELKRVLDKEENFFEEKDVTHLNYILNLSAIHDEYIQNLPQIKALLLQGEVVPIIYYILLRIYSEGYIQEKKALPPLSIVNPYHSERIKAQKGVFSVFPFYKEEEIDKKLRKMGIVPEGMENNKVAQDYLYKIVLLKPQRIVEEMIANGMDGGWLYPELPTMAKLIENHKVE</sequence>
<dbReference type="SMART" id="SM00901">
    <property type="entry name" value="FRG"/>
    <property type="match status" value="1"/>
</dbReference>
<feature type="domain" description="FRG" evidence="1">
    <location>
        <begin position="39"/>
        <end position="136"/>
    </location>
</feature>
<keyword evidence="3" id="KW-1185">Reference proteome</keyword>
<evidence type="ECO:0000259" key="1">
    <source>
        <dbReference type="SMART" id="SM00901"/>
    </source>
</evidence>
<dbReference type="EMBL" id="AP027742">
    <property type="protein sequence ID" value="BDZ76310.1"/>
    <property type="molecule type" value="Genomic_DNA"/>
</dbReference>
<dbReference type="Pfam" id="PF08867">
    <property type="entry name" value="FRG"/>
    <property type="match status" value="1"/>
</dbReference>
<reference evidence="3" key="1">
    <citation type="journal article" date="2023" name="Int. J. Syst. Evol. Microbiol.">
        <title>Claveliimonas bilis gen. nov., sp. nov., deoxycholic acid-producing bacteria isolated from human faeces, and reclassification of Sellimonas monacensis Zenner et al. 2021 as Claveliimonas monacensis comb. nov.</title>
        <authorList>
            <person name="Hisatomi A."/>
            <person name="Kastawa N.W.E.P.G."/>
            <person name="Song I."/>
            <person name="Ohkuma M."/>
            <person name="Fukiya S."/>
            <person name="Sakamoto M."/>
        </authorList>
    </citation>
    <scope>NUCLEOTIDE SEQUENCE [LARGE SCALE GENOMIC DNA]</scope>
    <source>
        <strain evidence="3">12BBH14</strain>
    </source>
</reference>
<gene>
    <name evidence="2" type="ORF">Lac1_04930</name>
</gene>